<dbReference type="InterPro" id="IPR035906">
    <property type="entry name" value="MetI-like_sf"/>
</dbReference>
<keyword evidence="10" id="KW-1185">Reference proteome</keyword>
<evidence type="ECO:0000256" key="6">
    <source>
        <dbReference type="ARBA" id="ARBA00023136"/>
    </source>
</evidence>
<dbReference type="RefSeq" id="WP_087999777.1">
    <property type="nucleotide sequence ID" value="NZ_BMHB01000001.1"/>
</dbReference>
<evidence type="ECO:0000256" key="2">
    <source>
        <dbReference type="ARBA" id="ARBA00022448"/>
    </source>
</evidence>
<dbReference type="SUPFAM" id="SSF161098">
    <property type="entry name" value="MetI-like"/>
    <property type="match status" value="1"/>
</dbReference>
<evidence type="ECO:0000256" key="3">
    <source>
        <dbReference type="ARBA" id="ARBA00022475"/>
    </source>
</evidence>
<evidence type="ECO:0000259" key="8">
    <source>
        <dbReference type="PROSITE" id="PS50928"/>
    </source>
</evidence>
<feature type="transmembrane region" description="Helical" evidence="7">
    <location>
        <begin position="56"/>
        <end position="76"/>
    </location>
</feature>
<feature type="transmembrane region" description="Helical" evidence="7">
    <location>
        <begin position="20"/>
        <end position="44"/>
    </location>
</feature>
<dbReference type="Gene3D" id="1.10.3720.10">
    <property type="entry name" value="MetI-like"/>
    <property type="match status" value="1"/>
</dbReference>
<feature type="transmembrane region" description="Helical" evidence="7">
    <location>
        <begin position="151"/>
        <end position="178"/>
    </location>
</feature>
<dbReference type="CDD" id="cd06261">
    <property type="entry name" value="TM_PBP2"/>
    <property type="match status" value="1"/>
</dbReference>
<keyword evidence="3" id="KW-1003">Cell membrane</keyword>
<dbReference type="InterPro" id="IPR043429">
    <property type="entry name" value="ArtM/GltK/GlnP/TcyL/YhdX-like"/>
</dbReference>
<organism evidence="9 10">
    <name type="scientific">Gottfriedia solisilvae</name>
    <dbReference type="NCBI Taxonomy" id="1516104"/>
    <lineage>
        <taxon>Bacteria</taxon>
        <taxon>Bacillati</taxon>
        <taxon>Bacillota</taxon>
        <taxon>Bacilli</taxon>
        <taxon>Bacillales</taxon>
        <taxon>Bacillaceae</taxon>
        <taxon>Gottfriedia</taxon>
    </lineage>
</organism>
<dbReference type="InterPro" id="IPR000515">
    <property type="entry name" value="MetI-like"/>
</dbReference>
<evidence type="ECO:0000256" key="5">
    <source>
        <dbReference type="ARBA" id="ARBA00022989"/>
    </source>
</evidence>
<evidence type="ECO:0000313" key="9">
    <source>
        <dbReference type="EMBL" id="GGI15399.1"/>
    </source>
</evidence>
<feature type="domain" description="ABC transmembrane type-1" evidence="8">
    <location>
        <begin position="21"/>
        <end position="218"/>
    </location>
</feature>
<dbReference type="AlphaFoldDB" id="A0A8J3AMF2"/>
<keyword evidence="5 7" id="KW-1133">Transmembrane helix</keyword>
<evidence type="ECO:0000256" key="4">
    <source>
        <dbReference type="ARBA" id="ARBA00022692"/>
    </source>
</evidence>
<dbReference type="GO" id="GO:0006865">
    <property type="term" value="P:amino acid transport"/>
    <property type="evidence" value="ECO:0007669"/>
    <property type="project" value="TreeGrafter"/>
</dbReference>
<dbReference type="NCBIfam" id="TIGR01726">
    <property type="entry name" value="HEQRo_perm_3TM"/>
    <property type="match status" value="1"/>
</dbReference>
<dbReference type="Proteomes" id="UP000626244">
    <property type="component" value="Unassembled WGS sequence"/>
</dbReference>
<proteinExistence type="inferred from homology"/>
<evidence type="ECO:0000256" key="7">
    <source>
        <dbReference type="RuleBase" id="RU363032"/>
    </source>
</evidence>
<feature type="transmembrane region" description="Helical" evidence="7">
    <location>
        <begin position="96"/>
        <end position="116"/>
    </location>
</feature>
<feature type="transmembrane region" description="Helical" evidence="7">
    <location>
        <begin position="198"/>
        <end position="219"/>
    </location>
</feature>
<dbReference type="GO" id="GO:0043190">
    <property type="term" value="C:ATP-binding cassette (ABC) transporter complex"/>
    <property type="evidence" value="ECO:0007669"/>
    <property type="project" value="InterPro"/>
</dbReference>
<keyword evidence="2 7" id="KW-0813">Transport</keyword>
<name>A0A8J3AMF2_9BACI</name>
<dbReference type="OrthoDB" id="9805999at2"/>
<protein>
    <submittedName>
        <fullName evidence="9">Cysteine ABC transporter permease</fullName>
    </submittedName>
</protein>
<gene>
    <name evidence="9" type="ORF">GCM10007380_27780</name>
</gene>
<accession>A0A8J3AMF2</accession>
<sequence length="260" mass="29185">MGAEFNFGLIFEYFLKLLPFIKISLIIVGSSILVGLGVGLLVALPRMYKVPIFQRLSQVYVSFFRGTPILIQLFLIYYGVPEILKLLNVDVSRFDVLYFVILTYGLHSAAFISEGIRASVSAVDRGQIEAAYSVGMNGYEAFKRIIAPQAFAIWIPILGNLIIGTLKDTSLAFTLGVMELTGQSQTLGLLNRHFIESYLALALVYFILSVFLEKGFILLERRFIKYEKTSVEKSGNAFKIRNLFGKLNRDVIVVKEGTRL</sequence>
<reference evidence="10" key="1">
    <citation type="journal article" date="2019" name="Int. J. Syst. Evol. Microbiol.">
        <title>The Global Catalogue of Microorganisms (GCM) 10K type strain sequencing project: providing services to taxonomists for standard genome sequencing and annotation.</title>
        <authorList>
            <consortium name="The Broad Institute Genomics Platform"/>
            <consortium name="The Broad Institute Genome Sequencing Center for Infectious Disease"/>
            <person name="Wu L."/>
            <person name="Ma J."/>
        </authorList>
    </citation>
    <scope>NUCLEOTIDE SEQUENCE [LARGE SCALE GENOMIC DNA]</scope>
    <source>
        <strain evidence="10">CGMCC 1.14993</strain>
    </source>
</reference>
<dbReference type="InterPro" id="IPR010065">
    <property type="entry name" value="AA_ABC_transptr_permease_3TM"/>
</dbReference>
<comment type="caution">
    <text evidence="9">The sequence shown here is derived from an EMBL/GenBank/DDBJ whole genome shotgun (WGS) entry which is preliminary data.</text>
</comment>
<comment type="similarity">
    <text evidence="7">Belongs to the binding-protein-dependent transport system permease family.</text>
</comment>
<keyword evidence="6 7" id="KW-0472">Membrane</keyword>
<dbReference type="PROSITE" id="PS50928">
    <property type="entry name" value="ABC_TM1"/>
    <property type="match status" value="1"/>
</dbReference>
<dbReference type="EMBL" id="BMHB01000001">
    <property type="protein sequence ID" value="GGI15399.1"/>
    <property type="molecule type" value="Genomic_DNA"/>
</dbReference>
<evidence type="ECO:0000313" key="10">
    <source>
        <dbReference type="Proteomes" id="UP000626244"/>
    </source>
</evidence>
<evidence type="ECO:0000256" key="1">
    <source>
        <dbReference type="ARBA" id="ARBA00004651"/>
    </source>
</evidence>
<dbReference type="Pfam" id="PF00528">
    <property type="entry name" value="BPD_transp_1"/>
    <property type="match status" value="1"/>
</dbReference>
<dbReference type="GO" id="GO:0022857">
    <property type="term" value="F:transmembrane transporter activity"/>
    <property type="evidence" value="ECO:0007669"/>
    <property type="project" value="InterPro"/>
</dbReference>
<keyword evidence="4 7" id="KW-0812">Transmembrane</keyword>
<comment type="subcellular location">
    <subcellularLocation>
        <location evidence="1 7">Cell membrane</location>
        <topology evidence="1 7">Multi-pass membrane protein</topology>
    </subcellularLocation>
</comment>
<dbReference type="PANTHER" id="PTHR30614:SF45">
    <property type="entry name" value="L-CYSTINE TRANSPORT SYSTEM PERMEASE PROTEIN TCYL"/>
    <property type="match status" value="1"/>
</dbReference>
<dbReference type="PANTHER" id="PTHR30614">
    <property type="entry name" value="MEMBRANE COMPONENT OF AMINO ACID ABC TRANSPORTER"/>
    <property type="match status" value="1"/>
</dbReference>